<dbReference type="GO" id="GO:0005737">
    <property type="term" value="C:cytoplasm"/>
    <property type="evidence" value="ECO:0007669"/>
    <property type="project" value="UniProtKB-SubCell"/>
</dbReference>
<keyword evidence="7 17" id="KW-0963">Cytoplasm</keyword>
<dbReference type="InterPro" id="IPR004101">
    <property type="entry name" value="Mur_ligase_C"/>
</dbReference>
<evidence type="ECO:0000313" key="22">
    <source>
        <dbReference type="EMBL" id="SHK12646.1"/>
    </source>
</evidence>
<evidence type="ECO:0000256" key="13">
    <source>
        <dbReference type="ARBA" id="ARBA00023316"/>
    </source>
</evidence>
<dbReference type="SUPFAM" id="SSF53623">
    <property type="entry name" value="MurD-like peptide ligases, catalytic domain"/>
    <property type="match status" value="1"/>
</dbReference>
<evidence type="ECO:0000256" key="4">
    <source>
        <dbReference type="ARBA" id="ARBA00010416"/>
    </source>
</evidence>
<dbReference type="GO" id="GO:0008360">
    <property type="term" value="P:regulation of cell shape"/>
    <property type="evidence" value="ECO:0007669"/>
    <property type="project" value="UniProtKB-KW"/>
</dbReference>
<keyword evidence="11 17" id="KW-0133">Cell shape</keyword>
<dbReference type="EMBL" id="FRAH01000016">
    <property type="protein sequence ID" value="SHK12646.1"/>
    <property type="molecule type" value="Genomic_DNA"/>
</dbReference>
<evidence type="ECO:0000259" key="21">
    <source>
        <dbReference type="Pfam" id="PF08245"/>
    </source>
</evidence>
<dbReference type="OrthoDB" id="9809796at2"/>
<evidence type="ECO:0000256" key="2">
    <source>
        <dbReference type="ARBA" id="ARBA00004496"/>
    </source>
</evidence>
<evidence type="ECO:0000256" key="5">
    <source>
        <dbReference type="ARBA" id="ARBA00012212"/>
    </source>
</evidence>
<dbReference type="SUPFAM" id="SSF53244">
    <property type="entry name" value="MurD-like peptide ligases, peptide-binding domain"/>
    <property type="match status" value="1"/>
</dbReference>
<dbReference type="GO" id="GO:0005524">
    <property type="term" value="F:ATP binding"/>
    <property type="evidence" value="ECO:0007669"/>
    <property type="project" value="UniProtKB-UniRule"/>
</dbReference>
<evidence type="ECO:0000256" key="10">
    <source>
        <dbReference type="ARBA" id="ARBA00022840"/>
    </source>
</evidence>
<evidence type="ECO:0000256" key="8">
    <source>
        <dbReference type="ARBA" id="ARBA00022598"/>
    </source>
</evidence>
<evidence type="ECO:0000256" key="17">
    <source>
        <dbReference type="HAMAP-Rule" id="MF_00639"/>
    </source>
</evidence>
<comment type="pathway">
    <text evidence="3 17 18">Cell wall biogenesis; peptidoglycan biosynthesis.</text>
</comment>
<dbReference type="Pfam" id="PF21799">
    <property type="entry name" value="MurD-like_N"/>
    <property type="match status" value="1"/>
</dbReference>
<evidence type="ECO:0000256" key="9">
    <source>
        <dbReference type="ARBA" id="ARBA00022741"/>
    </source>
</evidence>
<protein>
    <recommendedName>
        <fullName evidence="6 17">UDP-N-acetylmuramoylalanine--D-glutamate ligase</fullName>
        <ecNumber evidence="5 17">6.3.2.9</ecNumber>
    </recommendedName>
    <alternativeName>
        <fullName evidence="15 17">D-glutamic acid-adding enzyme</fullName>
    </alternativeName>
    <alternativeName>
        <fullName evidence="14 17">UDP-N-acetylmuramoyl-L-alanyl-D-glutamate synthetase</fullName>
    </alternativeName>
</protein>
<dbReference type="InterPro" id="IPR036615">
    <property type="entry name" value="Mur_ligase_C_dom_sf"/>
</dbReference>
<reference evidence="22 23" key="1">
    <citation type="submission" date="2016-11" db="EMBL/GenBank/DDBJ databases">
        <authorList>
            <person name="Jaros S."/>
            <person name="Januszkiewicz K."/>
            <person name="Wedrychowicz H."/>
        </authorList>
    </citation>
    <scope>NUCLEOTIDE SEQUENCE [LARGE SCALE GENOMIC DNA]</scope>
    <source>
        <strain evidence="22 23">DSM 14214</strain>
    </source>
</reference>
<feature type="chain" id="PRO_5038917101" description="UDP-N-acetylmuramoylalanine--D-glutamate ligase" evidence="19">
    <location>
        <begin position="22"/>
        <end position="453"/>
    </location>
</feature>
<accession>A0A1M6PXQ7</accession>
<dbReference type="Proteomes" id="UP000183975">
    <property type="component" value="Unassembled WGS sequence"/>
</dbReference>
<dbReference type="InterPro" id="IPR013221">
    <property type="entry name" value="Mur_ligase_cen"/>
</dbReference>
<evidence type="ECO:0000256" key="16">
    <source>
        <dbReference type="ARBA" id="ARBA00047632"/>
    </source>
</evidence>
<dbReference type="Pfam" id="PF08245">
    <property type="entry name" value="Mur_ligase_M"/>
    <property type="match status" value="1"/>
</dbReference>
<dbReference type="SUPFAM" id="SSF51984">
    <property type="entry name" value="MurCD N-terminal domain"/>
    <property type="match status" value="1"/>
</dbReference>
<keyword evidence="17 18" id="KW-0132">Cell division</keyword>
<feature type="signal peptide" evidence="19">
    <location>
        <begin position="1"/>
        <end position="21"/>
    </location>
</feature>
<dbReference type="PANTHER" id="PTHR43692:SF1">
    <property type="entry name" value="UDP-N-ACETYLMURAMOYLALANINE--D-GLUTAMATE LIGASE"/>
    <property type="match status" value="1"/>
</dbReference>
<dbReference type="NCBIfam" id="TIGR01087">
    <property type="entry name" value="murD"/>
    <property type="match status" value="1"/>
</dbReference>
<dbReference type="GO" id="GO:0071555">
    <property type="term" value="P:cell wall organization"/>
    <property type="evidence" value="ECO:0007669"/>
    <property type="project" value="UniProtKB-KW"/>
</dbReference>
<dbReference type="InterPro" id="IPR036565">
    <property type="entry name" value="Mur-like_cat_sf"/>
</dbReference>
<evidence type="ECO:0000259" key="20">
    <source>
        <dbReference type="Pfam" id="PF02875"/>
    </source>
</evidence>
<feature type="binding site" evidence="17">
    <location>
        <begin position="115"/>
        <end position="121"/>
    </location>
    <ligand>
        <name>ATP</name>
        <dbReference type="ChEBI" id="CHEBI:30616"/>
    </ligand>
</feature>
<keyword evidence="10 17" id="KW-0067">ATP-binding</keyword>
<proteinExistence type="inferred from homology"/>
<evidence type="ECO:0000256" key="12">
    <source>
        <dbReference type="ARBA" id="ARBA00022984"/>
    </source>
</evidence>
<keyword evidence="13 17" id="KW-0961">Cell wall biogenesis/degradation</keyword>
<dbReference type="PANTHER" id="PTHR43692">
    <property type="entry name" value="UDP-N-ACETYLMURAMOYLALANINE--D-GLUTAMATE LIGASE"/>
    <property type="match status" value="1"/>
</dbReference>
<gene>
    <name evidence="17" type="primary">murD</name>
    <name evidence="22" type="ORF">SAMN02745138_01200</name>
</gene>
<dbReference type="GO" id="GO:0009252">
    <property type="term" value="P:peptidoglycan biosynthetic process"/>
    <property type="evidence" value="ECO:0007669"/>
    <property type="project" value="UniProtKB-UniRule"/>
</dbReference>
<dbReference type="HAMAP" id="MF_00639">
    <property type="entry name" value="MurD"/>
    <property type="match status" value="1"/>
</dbReference>
<evidence type="ECO:0000256" key="15">
    <source>
        <dbReference type="ARBA" id="ARBA00032324"/>
    </source>
</evidence>
<dbReference type="Pfam" id="PF02875">
    <property type="entry name" value="Mur_ligase_C"/>
    <property type="match status" value="1"/>
</dbReference>
<feature type="domain" description="Mur ligase central" evidence="21">
    <location>
        <begin position="113"/>
        <end position="290"/>
    </location>
</feature>
<dbReference type="InterPro" id="IPR005762">
    <property type="entry name" value="MurD"/>
</dbReference>
<comment type="similarity">
    <text evidence="4 17">Belongs to the MurCDEF family.</text>
</comment>
<keyword evidence="17 18" id="KW-0131">Cell cycle</keyword>
<dbReference type="Gene3D" id="3.40.1190.10">
    <property type="entry name" value="Mur-like, catalytic domain"/>
    <property type="match status" value="1"/>
</dbReference>
<evidence type="ECO:0000256" key="3">
    <source>
        <dbReference type="ARBA" id="ARBA00004752"/>
    </source>
</evidence>
<evidence type="ECO:0000256" key="19">
    <source>
        <dbReference type="SAM" id="SignalP"/>
    </source>
</evidence>
<comment type="function">
    <text evidence="1 17 18">Cell wall formation. Catalyzes the addition of glutamate to the nucleotide precursor UDP-N-acetylmuramoyl-L-alanine (UMA).</text>
</comment>
<evidence type="ECO:0000256" key="6">
    <source>
        <dbReference type="ARBA" id="ARBA00015655"/>
    </source>
</evidence>
<name>A0A1M6PXQ7_9FIRM</name>
<dbReference type="GO" id="GO:0008764">
    <property type="term" value="F:UDP-N-acetylmuramoylalanine-D-glutamate ligase activity"/>
    <property type="evidence" value="ECO:0007669"/>
    <property type="project" value="UniProtKB-UniRule"/>
</dbReference>
<dbReference type="RefSeq" id="WP_072850085.1">
    <property type="nucleotide sequence ID" value="NZ_FRAH01000016.1"/>
</dbReference>
<keyword evidence="9 17" id="KW-0547">Nucleotide-binding</keyword>
<keyword evidence="23" id="KW-1185">Reference proteome</keyword>
<organism evidence="22 23">
    <name type="scientific">Anaerotignum lactatifermentans DSM 14214</name>
    <dbReference type="NCBI Taxonomy" id="1121323"/>
    <lineage>
        <taxon>Bacteria</taxon>
        <taxon>Bacillati</taxon>
        <taxon>Bacillota</taxon>
        <taxon>Clostridia</taxon>
        <taxon>Lachnospirales</taxon>
        <taxon>Anaerotignaceae</taxon>
        <taxon>Anaerotignum</taxon>
    </lineage>
</organism>
<dbReference type="EC" id="6.3.2.9" evidence="5 17"/>
<comment type="catalytic activity">
    <reaction evidence="16 17 18">
        <text>UDP-N-acetyl-alpha-D-muramoyl-L-alanine + D-glutamate + ATP = UDP-N-acetyl-alpha-D-muramoyl-L-alanyl-D-glutamate + ADP + phosphate + H(+)</text>
        <dbReference type="Rhea" id="RHEA:16429"/>
        <dbReference type="ChEBI" id="CHEBI:15378"/>
        <dbReference type="ChEBI" id="CHEBI:29986"/>
        <dbReference type="ChEBI" id="CHEBI:30616"/>
        <dbReference type="ChEBI" id="CHEBI:43474"/>
        <dbReference type="ChEBI" id="CHEBI:83898"/>
        <dbReference type="ChEBI" id="CHEBI:83900"/>
        <dbReference type="ChEBI" id="CHEBI:456216"/>
        <dbReference type="EC" id="6.3.2.9"/>
    </reaction>
</comment>
<evidence type="ECO:0000256" key="11">
    <source>
        <dbReference type="ARBA" id="ARBA00022960"/>
    </source>
</evidence>
<comment type="subcellular location">
    <subcellularLocation>
        <location evidence="2 17 18">Cytoplasm</location>
    </subcellularLocation>
</comment>
<keyword evidence="19" id="KW-0732">Signal</keyword>
<keyword evidence="12 17" id="KW-0573">Peptidoglycan synthesis</keyword>
<evidence type="ECO:0000313" key="23">
    <source>
        <dbReference type="Proteomes" id="UP000183975"/>
    </source>
</evidence>
<dbReference type="AlphaFoldDB" id="A0A1M6PXQ7"/>
<dbReference type="Gene3D" id="3.40.50.720">
    <property type="entry name" value="NAD(P)-binding Rossmann-like Domain"/>
    <property type="match status" value="1"/>
</dbReference>
<evidence type="ECO:0000256" key="18">
    <source>
        <dbReference type="RuleBase" id="RU003664"/>
    </source>
</evidence>
<dbReference type="Gene3D" id="3.90.190.20">
    <property type="entry name" value="Mur ligase, C-terminal domain"/>
    <property type="match status" value="1"/>
</dbReference>
<evidence type="ECO:0000256" key="14">
    <source>
        <dbReference type="ARBA" id="ARBA00030398"/>
    </source>
</evidence>
<evidence type="ECO:0000256" key="7">
    <source>
        <dbReference type="ARBA" id="ARBA00022490"/>
    </source>
</evidence>
<dbReference type="UniPathway" id="UPA00219"/>
<dbReference type="GO" id="GO:0051301">
    <property type="term" value="P:cell division"/>
    <property type="evidence" value="ECO:0007669"/>
    <property type="project" value="UniProtKB-KW"/>
</dbReference>
<keyword evidence="8 17" id="KW-0436">Ligase</keyword>
<sequence length="453" mass="49500">MKYTGKRALVCGMAKSGIAAAALLQKLGAVVTLQDMKERDAVPAAALELEKEGVALYTGKNPDDIACEQDLIVLSPGIPCDLPFIEAAEAAGVEVISEVELAYRETTCPITAITGTNGKTTTTTLTGEIMKAVRPNTAVVGNIGVPYSEKVQGLADQDWVVAEISSFQMEKAKEFHPHISAVLNITPDHLNRHKTMEVYIAMKERVFAKQTAKDFCILNYEDETCRKMADKTAAKVFFFSSAQPLAEGIYLQDKDIFVKWQGIDEKLISVDELQILGVHNYENVMAAAAMGICAGVALDTIRQVLKSFAGVEHRIEYVATVDGVDYYNDSKGTNTDASIRAVLAMQKPIVLIGGGYDKGVSFDDWTKLFPGRVKHLVLIGVTAPQIRASAEKFGFTAMTDCETFAEAVDLCREKAEPGDCVLLSPACASWGMFDNYEQRGEMFKEQVRSYLQK</sequence>
<feature type="domain" description="Mur ligase C-terminal" evidence="20">
    <location>
        <begin position="313"/>
        <end position="427"/>
    </location>
</feature>
<evidence type="ECO:0000256" key="1">
    <source>
        <dbReference type="ARBA" id="ARBA00002734"/>
    </source>
</evidence>